<dbReference type="EMBL" id="CP001779">
    <property type="protein sequence ID" value="ACZ00720.1"/>
    <property type="molecule type" value="Genomic_DNA"/>
</dbReference>
<sequence>MRKEEFKGNKSELFKIKLILLLSFIIPFFAPYIIYFSRINLSKRAKFILSQILNKSFTMFLIYIFLMMVSKNILLKNGDVVMFKQIWFLIFFLFLTSMLLQFIKFIQWLKGKNVKYKYILKLFKEEY</sequence>
<evidence type="ECO:0000313" key="2">
    <source>
        <dbReference type="EMBL" id="ACZ00720.1"/>
    </source>
</evidence>
<dbReference type="OrthoDB" id="80923at2"/>
<dbReference type="RefSeq" id="WP_012858278.1">
    <property type="nucleotide sequence ID" value="NC_013515.1"/>
</dbReference>
<dbReference type="Proteomes" id="UP000002072">
    <property type="component" value="Chromosome"/>
</dbReference>
<organism evidence="2 3">
    <name type="scientific">Streptobacillus moniliformis (strain ATCC 14647 / DSM 12112 / NCTC 10651 / 9901)</name>
    <dbReference type="NCBI Taxonomy" id="519441"/>
    <lineage>
        <taxon>Bacteria</taxon>
        <taxon>Fusobacteriati</taxon>
        <taxon>Fusobacteriota</taxon>
        <taxon>Fusobacteriia</taxon>
        <taxon>Fusobacteriales</taxon>
        <taxon>Leptotrichiaceae</taxon>
        <taxon>Streptobacillus</taxon>
    </lineage>
</organism>
<name>D1AWP4_STRM9</name>
<feature type="transmembrane region" description="Helical" evidence="1">
    <location>
        <begin position="16"/>
        <end position="36"/>
    </location>
</feature>
<proteinExistence type="predicted"/>
<evidence type="ECO:0000256" key="1">
    <source>
        <dbReference type="SAM" id="Phobius"/>
    </source>
</evidence>
<dbReference type="HOGENOM" id="CLU_1969323_0_0_0"/>
<keyword evidence="3" id="KW-1185">Reference proteome</keyword>
<dbReference type="GeneID" id="29672868"/>
<evidence type="ECO:0008006" key="4">
    <source>
        <dbReference type="Google" id="ProtNLM"/>
    </source>
</evidence>
<feature type="transmembrane region" description="Helical" evidence="1">
    <location>
        <begin position="57"/>
        <end position="74"/>
    </location>
</feature>
<keyword evidence="1" id="KW-0472">Membrane</keyword>
<keyword evidence="1" id="KW-0812">Transmembrane</keyword>
<gene>
    <name evidence="2" type="ordered locus">Smon_0235</name>
</gene>
<feature type="transmembrane region" description="Helical" evidence="1">
    <location>
        <begin position="86"/>
        <end position="106"/>
    </location>
</feature>
<dbReference type="KEGG" id="smf:Smon_0235"/>
<keyword evidence="1" id="KW-1133">Transmembrane helix</keyword>
<dbReference type="STRING" id="519441.Smon_0235"/>
<accession>D1AWP4</accession>
<protein>
    <recommendedName>
        <fullName evidence="4">DUF4870 domain-containing protein</fullName>
    </recommendedName>
</protein>
<reference evidence="2 3" key="1">
    <citation type="journal article" date="2009" name="Stand. Genomic Sci.">
        <title>Complete genome sequence of Streptobacillus moniliformis type strain (9901T).</title>
        <authorList>
            <person name="Nolan M."/>
            <person name="Gronow S."/>
            <person name="Lapidus A."/>
            <person name="Ivanova N."/>
            <person name="Copeland A."/>
            <person name="Lucas S."/>
            <person name="Del Rio T.G."/>
            <person name="Chen F."/>
            <person name="Tice H."/>
            <person name="Pitluck S."/>
            <person name="Cheng J.F."/>
            <person name="Sims D."/>
            <person name="Meincke L."/>
            <person name="Bruce D."/>
            <person name="Goodwin L."/>
            <person name="Brettin T."/>
            <person name="Han C."/>
            <person name="Detter J.C."/>
            <person name="Ovchinikova G."/>
            <person name="Pati A."/>
            <person name="Mavromatis K."/>
            <person name="Mikhailova N."/>
            <person name="Chen A."/>
            <person name="Palaniappan K."/>
            <person name="Land M."/>
            <person name="Hauser L."/>
            <person name="Chang Y.J."/>
            <person name="Jeffries C.D."/>
            <person name="Rohde M."/>
            <person name="Sproer C."/>
            <person name="Goker M."/>
            <person name="Bristow J."/>
            <person name="Eisen J.A."/>
            <person name="Markowitz V."/>
            <person name="Hugenholtz P."/>
            <person name="Kyrpides N.C."/>
            <person name="Klenk H.P."/>
            <person name="Chain P."/>
        </authorList>
    </citation>
    <scope>NUCLEOTIDE SEQUENCE [LARGE SCALE GENOMIC DNA]</scope>
    <source>
        <strain evidence="3">ATCC 14647 / DSM 12112 / NCTC 10651 / 9901</strain>
    </source>
</reference>
<evidence type="ECO:0000313" key="3">
    <source>
        <dbReference type="Proteomes" id="UP000002072"/>
    </source>
</evidence>
<dbReference type="AlphaFoldDB" id="D1AWP4"/>